<dbReference type="RefSeq" id="XP_022464200.1">
    <property type="nucleotide sequence ID" value="XM_022607623.1"/>
</dbReference>
<evidence type="ECO:0008006" key="3">
    <source>
        <dbReference type="Google" id="ProtNLM"/>
    </source>
</evidence>
<dbReference type="GO" id="GO:0008270">
    <property type="term" value="F:zinc ion binding"/>
    <property type="evidence" value="ECO:0007669"/>
    <property type="project" value="InterPro"/>
</dbReference>
<dbReference type="InterPro" id="IPR036875">
    <property type="entry name" value="Znf_CCHC_sf"/>
</dbReference>
<evidence type="ECO:0000313" key="2">
    <source>
        <dbReference type="Proteomes" id="UP000006310"/>
    </source>
</evidence>
<dbReference type="GeneID" id="34525643"/>
<dbReference type="eggNOG" id="ENOG502S6BB">
    <property type="taxonomic scope" value="Eukaryota"/>
</dbReference>
<dbReference type="AlphaFoldDB" id="J7S5P9"/>
<reference evidence="2" key="2">
    <citation type="submission" date="2012-08" db="EMBL/GenBank/DDBJ databases">
        <title>Genome sequence of Kazachstania naganishii.</title>
        <authorList>
            <person name="Gordon J.L."/>
            <person name="Armisen D."/>
            <person name="Proux-Wera E."/>
            <person name="OhEigeartaigh S.S."/>
            <person name="Byrne K.P."/>
            <person name="Wolfe K.H."/>
        </authorList>
    </citation>
    <scope>NUCLEOTIDE SEQUENCE [LARGE SCALE GENOMIC DNA]</scope>
    <source>
        <strain evidence="2">ATCC MYA-139 / BCRC 22969 / CBS 8797 / CCRC 22969 / KCTC 17520 / NBRC 10181 / NCYC 3082</strain>
    </source>
</reference>
<keyword evidence="2" id="KW-1185">Reference proteome</keyword>
<organism evidence="1 2">
    <name type="scientific">Huiozyma naganishii (strain ATCC MYA-139 / BCRC 22969 / CBS 8797 / KCTC 17520 / NBRC 10181 / NCYC 3082 / Yp74L-3)</name>
    <name type="common">Yeast</name>
    <name type="synonym">Kazachstania naganishii</name>
    <dbReference type="NCBI Taxonomy" id="1071383"/>
    <lineage>
        <taxon>Eukaryota</taxon>
        <taxon>Fungi</taxon>
        <taxon>Dikarya</taxon>
        <taxon>Ascomycota</taxon>
        <taxon>Saccharomycotina</taxon>
        <taxon>Saccharomycetes</taxon>
        <taxon>Saccharomycetales</taxon>
        <taxon>Saccharomycetaceae</taxon>
        <taxon>Huiozyma</taxon>
    </lineage>
</organism>
<evidence type="ECO:0000313" key="1">
    <source>
        <dbReference type="EMBL" id="CCK69954.1"/>
    </source>
</evidence>
<name>J7S5P9_HUIN7</name>
<dbReference type="GO" id="GO:0003676">
    <property type="term" value="F:nucleic acid binding"/>
    <property type="evidence" value="ECO:0007669"/>
    <property type="project" value="InterPro"/>
</dbReference>
<dbReference type="HOGENOM" id="CLU_125085_0_0_1"/>
<dbReference type="OMA" id="HTRANCQ"/>
<accession>J7S5P9</accession>
<dbReference type="EMBL" id="HE978317">
    <property type="protein sequence ID" value="CCK69954.1"/>
    <property type="molecule type" value="Genomic_DNA"/>
</dbReference>
<dbReference type="Proteomes" id="UP000006310">
    <property type="component" value="Chromosome 4"/>
</dbReference>
<dbReference type="KEGG" id="kng:KNAG_0D02030"/>
<dbReference type="SUPFAM" id="SSF57756">
    <property type="entry name" value="Retrovirus zinc finger-like domains"/>
    <property type="match status" value="1"/>
</dbReference>
<sequence length="147" mass="16717">MDTRAQENKEDVVQVSEAMDRIAKLILAKRVSERSPSQPPVKLDYESKLDHLSNLIDSLLSSSQLRDIPLQVDREKLDSTFSGKVEIIEKQGQKYALIPVKDGLTTQKGETKNKKKKKKKKNNIQCSYCHETGHTRANCQLRLSKPL</sequence>
<gene>
    <name evidence="1" type="primary">KNAG0D02030</name>
    <name evidence="1" type="ordered locus">KNAG_0D02030</name>
</gene>
<reference evidence="1 2" key="1">
    <citation type="journal article" date="2011" name="Proc. Natl. Acad. Sci. U.S.A.">
        <title>Evolutionary erosion of yeast sex chromosomes by mating-type switching accidents.</title>
        <authorList>
            <person name="Gordon J.L."/>
            <person name="Armisen D."/>
            <person name="Proux-Wera E."/>
            <person name="Oheigeartaigh S.S."/>
            <person name="Byrne K.P."/>
            <person name="Wolfe K.H."/>
        </authorList>
    </citation>
    <scope>NUCLEOTIDE SEQUENCE [LARGE SCALE GENOMIC DNA]</scope>
    <source>
        <strain evidence="2">ATCC MYA-139 / BCRC 22969 / CBS 8797 / CCRC 22969 / KCTC 17520 / NBRC 10181 / NCYC 3082</strain>
    </source>
</reference>
<protein>
    <recommendedName>
        <fullName evidence="3">CCHC-type domain-containing protein</fullName>
    </recommendedName>
</protein>
<dbReference type="Pfam" id="PF16588">
    <property type="entry name" value="zf-C2H2_10"/>
    <property type="match status" value="1"/>
</dbReference>
<dbReference type="OrthoDB" id="4069967at2759"/>
<proteinExistence type="predicted"/>